<dbReference type="AlphaFoldDB" id="A0A392V6U5"/>
<proteinExistence type="predicted"/>
<organism evidence="1 2">
    <name type="scientific">Trifolium medium</name>
    <dbReference type="NCBI Taxonomy" id="97028"/>
    <lineage>
        <taxon>Eukaryota</taxon>
        <taxon>Viridiplantae</taxon>
        <taxon>Streptophyta</taxon>
        <taxon>Embryophyta</taxon>
        <taxon>Tracheophyta</taxon>
        <taxon>Spermatophyta</taxon>
        <taxon>Magnoliopsida</taxon>
        <taxon>eudicotyledons</taxon>
        <taxon>Gunneridae</taxon>
        <taxon>Pentapetalae</taxon>
        <taxon>rosids</taxon>
        <taxon>fabids</taxon>
        <taxon>Fabales</taxon>
        <taxon>Fabaceae</taxon>
        <taxon>Papilionoideae</taxon>
        <taxon>50 kb inversion clade</taxon>
        <taxon>NPAAA clade</taxon>
        <taxon>Hologalegina</taxon>
        <taxon>IRL clade</taxon>
        <taxon>Trifolieae</taxon>
        <taxon>Trifolium</taxon>
    </lineage>
</organism>
<evidence type="ECO:0000313" key="2">
    <source>
        <dbReference type="Proteomes" id="UP000265520"/>
    </source>
</evidence>
<feature type="non-terminal residue" evidence="1">
    <location>
        <position position="1"/>
    </location>
</feature>
<sequence length="56" mass="6423">VKGDRLSIAIPEEEYDVGIETCKHNLHGRVIWPKGSTPLRVDALREKLRTVWKVLV</sequence>
<reference evidence="1 2" key="1">
    <citation type="journal article" date="2018" name="Front. Plant Sci.">
        <title>Red Clover (Trifolium pratense) and Zigzag Clover (T. medium) - A Picture of Genomic Similarities and Differences.</title>
        <authorList>
            <person name="Dluhosova J."/>
            <person name="Istvanek J."/>
            <person name="Nedelnik J."/>
            <person name="Repkova J."/>
        </authorList>
    </citation>
    <scope>NUCLEOTIDE SEQUENCE [LARGE SCALE GENOMIC DNA]</scope>
    <source>
        <strain evidence="2">cv. 10/8</strain>
        <tissue evidence="1">Leaf</tissue>
    </source>
</reference>
<evidence type="ECO:0000313" key="1">
    <source>
        <dbReference type="EMBL" id="MCI82180.1"/>
    </source>
</evidence>
<accession>A0A392V6U5</accession>
<dbReference type="EMBL" id="LXQA011037174">
    <property type="protein sequence ID" value="MCI82180.1"/>
    <property type="molecule type" value="Genomic_DNA"/>
</dbReference>
<keyword evidence="2" id="KW-1185">Reference proteome</keyword>
<dbReference type="Proteomes" id="UP000265520">
    <property type="component" value="Unassembled WGS sequence"/>
</dbReference>
<comment type="caution">
    <text evidence="1">The sequence shown here is derived from an EMBL/GenBank/DDBJ whole genome shotgun (WGS) entry which is preliminary data.</text>
</comment>
<protein>
    <submittedName>
        <fullName evidence="1">F-box family protein</fullName>
    </submittedName>
</protein>
<name>A0A392V6U5_9FABA</name>